<dbReference type="PANTHER" id="PTHR34580:SF1">
    <property type="entry name" value="PROTEIN PAFC"/>
    <property type="match status" value="1"/>
</dbReference>
<dbReference type="InterPro" id="IPR028349">
    <property type="entry name" value="PafC-like"/>
</dbReference>
<evidence type="ECO:0000259" key="3">
    <source>
        <dbReference type="Pfam" id="PF25583"/>
    </source>
</evidence>
<dbReference type="EMBL" id="FNLF01000002">
    <property type="protein sequence ID" value="SDQ94462.1"/>
    <property type="molecule type" value="Genomic_DNA"/>
</dbReference>
<dbReference type="Pfam" id="PF13280">
    <property type="entry name" value="WYL"/>
    <property type="match status" value="1"/>
</dbReference>
<organism evidence="4 5">
    <name type="scientific">Tsukamurella pulmonis</name>
    <dbReference type="NCBI Taxonomy" id="47312"/>
    <lineage>
        <taxon>Bacteria</taxon>
        <taxon>Bacillati</taxon>
        <taxon>Actinomycetota</taxon>
        <taxon>Actinomycetes</taxon>
        <taxon>Mycobacteriales</taxon>
        <taxon>Tsukamurellaceae</taxon>
        <taxon>Tsukamurella</taxon>
    </lineage>
</organism>
<feature type="domain" description="WCX" evidence="3">
    <location>
        <begin position="246"/>
        <end position="318"/>
    </location>
</feature>
<dbReference type="RefSeq" id="WP_068565235.1">
    <property type="nucleotide sequence ID" value="NZ_FNLF01000002.1"/>
</dbReference>
<dbReference type="Pfam" id="PF19187">
    <property type="entry name" value="HTH_PafC"/>
    <property type="match status" value="1"/>
</dbReference>
<feature type="domain" description="PafC HTH" evidence="2">
    <location>
        <begin position="13"/>
        <end position="127"/>
    </location>
</feature>
<dbReference type="InterPro" id="IPR026881">
    <property type="entry name" value="WYL_dom"/>
</dbReference>
<evidence type="ECO:0000313" key="5">
    <source>
        <dbReference type="Proteomes" id="UP000183053"/>
    </source>
</evidence>
<evidence type="ECO:0000259" key="1">
    <source>
        <dbReference type="Pfam" id="PF13280"/>
    </source>
</evidence>
<keyword evidence="5" id="KW-1185">Reference proteome</keyword>
<dbReference type="InterPro" id="IPR043839">
    <property type="entry name" value="PafC_HTH"/>
</dbReference>
<evidence type="ECO:0000313" key="4">
    <source>
        <dbReference type="EMBL" id="SDQ94462.1"/>
    </source>
</evidence>
<dbReference type="GO" id="GO:0000502">
    <property type="term" value="C:proteasome complex"/>
    <property type="evidence" value="ECO:0007669"/>
    <property type="project" value="UniProtKB-KW"/>
</dbReference>
<evidence type="ECO:0000259" key="2">
    <source>
        <dbReference type="Pfam" id="PF19187"/>
    </source>
</evidence>
<dbReference type="Proteomes" id="UP000183053">
    <property type="component" value="Unassembled WGS sequence"/>
</dbReference>
<dbReference type="Pfam" id="PF25583">
    <property type="entry name" value="WCX"/>
    <property type="match status" value="1"/>
</dbReference>
<dbReference type="AlphaFoldDB" id="A0A1H1F0H3"/>
<proteinExistence type="predicted"/>
<dbReference type="PANTHER" id="PTHR34580">
    <property type="match status" value="1"/>
</dbReference>
<sequence length="324" mass="34359">MSTQSKQPSRQMQRLARWLNLIPYFRSHPDADLERAAADLGVTVAQLRKDITGLTMCGLPGMFPGDLIEIDYDEAGVDIEFSAKLDRPLKLTGPEAASLLLALRALADSPGVADPAAVLRAIAKLEAAVAGAGRDTVASIDGAQDTGPVAAIAGIVRGALRDGRALHLRYYSATRDAATERDVDPIALDTFAGHSYLQAWCRASEGLRMFRLDRIDEAVVLDEPASVPQHVEPASGLFDGAAADELTTATLEVGPGAAWALEYHPFTVLSEEASGPVIATMQYATEAWMVRFVLSFGGELTVRGPQSLADAVAERAAAGLANYS</sequence>
<name>A0A1H1F0H3_9ACTN</name>
<dbReference type="PIRSF" id="PIRSF016838">
    <property type="entry name" value="PafC"/>
    <property type="match status" value="1"/>
</dbReference>
<dbReference type="PROSITE" id="PS52050">
    <property type="entry name" value="WYL"/>
    <property type="match status" value="1"/>
</dbReference>
<dbReference type="STRING" id="47312.SAMN04489765_2449"/>
<dbReference type="InterPro" id="IPR051534">
    <property type="entry name" value="CBASS_pafABC_assoc_protein"/>
</dbReference>
<gene>
    <name evidence="4" type="ORF">SAMN04489765_2449</name>
</gene>
<keyword evidence="4" id="KW-0647">Proteasome</keyword>
<reference evidence="5" key="1">
    <citation type="submission" date="2016-10" db="EMBL/GenBank/DDBJ databases">
        <authorList>
            <person name="Varghese N."/>
            <person name="Submissions S."/>
        </authorList>
    </citation>
    <scope>NUCLEOTIDE SEQUENCE [LARGE SCALE GENOMIC DNA]</scope>
    <source>
        <strain evidence="5">DSM 44142</strain>
    </source>
</reference>
<feature type="domain" description="WYL" evidence="1">
    <location>
        <begin position="155"/>
        <end position="219"/>
    </location>
</feature>
<dbReference type="InterPro" id="IPR057727">
    <property type="entry name" value="WCX_dom"/>
</dbReference>
<protein>
    <submittedName>
        <fullName evidence="4">Proteasome accessory factor C</fullName>
    </submittedName>
</protein>
<accession>A0A1H1F0H3</accession>